<dbReference type="RefSeq" id="WP_089298697.1">
    <property type="nucleotide sequence ID" value="NZ_BOMU01000113.1"/>
</dbReference>
<keyword evidence="1" id="KW-0677">Repeat</keyword>
<dbReference type="Pfam" id="PF00754">
    <property type="entry name" value="F5_F8_type_C"/>
    <property type="match status" value="2"/>
</dbReference>
<accession>A0A239IUA2</accession>
<dbReference type="PANTHER" id="PTHR32305">
    <property type="match status" value="1"/>
</dbReference>
<feature type="region of interest" description="Disordered" evidence="2">
    <location>
        <begin position="1611"/>
        <end position="1630"/>
    </location>
</feature>
<dbReference type="InterPro" id="IPR050708">
    <property type="entry name" value="T6SS_VgrG/RHS"/>
</dbReference>
<dbReference type="NCBIfam" id="TIGR03696">
    <property type="entry name" value="Rhs_assc_core"/>
    <property type="match status" value="1"/>
</dbReference>
<organism evidence="4 5">
    <name type="scientific">Actinoplanes regularis</name>
    <dbReference type="NCBI Taxonomy" id="52697"/>
    <lineage>
        <taxon>Bacteria</taxon>
        <taxon>Bacillati</taxon>
        <taxon>Actinomycetota</taxon>
        <taxon>Actinomycetes</taxon>
        <taxon>Micromonosporales</taxon>
        <taxon>Micromonosporaceae</taxon>
        <taxon>Actinoplanes</taxon>
    </lineage>
</organism>
<dbReference type="Gene3D" id="2.180.10.10">
    <property type="entry name" value="RHS repeat-associated core"/>
    <property type="match status" value="5"/>
</dbReference>
<dbReference type="InterPro" id="IPR056823">
    <property type="entry name" value="TEN-like_YD-shell"/>
</dbReference>
<dbReference type="SUPFAM" id="SSF49899">
    <property type="entry name" value="Concanavalin A-like lectins/glucanases"/>
    <property type="match status" value="1"/>
</dbReference>
<dbReference type="EMBL" id="FZNR01000031">
    <property type="protein sequence ID" value="SNS97149.1"/>
    <property type="molecule type" value="Genomic_DNA"/>
</dbReference>
<dbReference type="InterPro" id="IPR031325">
    <property type="entry name" value="RHS_repeat"/>
</dbReference>
<dbReference type="NCBIfam" id="TIGR01643">
    <property type="entry name" value="YD_repeat_2x"/>
    <property type="match status" value="6"/>
</dbReference>
<evidence type="ECO:0000256" key="1">
    <source>
        <dbReference type="ARBA" id="ARBA00022737"/>
    </source>
</evidence>
<protein>
    <submittedName>
        <fullName evidence="4">RHS repeat-associated core domain-containing protein</fullName>
    </submittedName>
</protein>
<feature type="region of interest" description="Disordered" evidence="2">
    <location>
        <begin position="1"/>
        <end position="88"/>
    </location>
</feature>
<feature type="compositionally biased region" description="Basic and acidic residues" evidence="2">
    <location>
        <begin position="63"/>
        <end position="75"/>
    </location>
</feature>
<dbReference type="Gene3D" id="2.60.120.260">
    <property type="entry name" value="Galactose-binding domain-like"/>
    <property type="match status" value="2"/>
</dbReference>
<dbReference type="Pfam" id="PF05593">
    <property type="entry name" value="RHS_repeat"/>
    <property type="match status" value="5"/>
</dbReference>
<sequence length="3323" mass="354047">MVGQEESYPDPPTVDGAQCVDCPAGTQPQRVEPGAKAAKTAEDAEQPATALQPVAGEEVTGFEEGKSRELVEERTPTSTVFANPDGTKTARQFSERTYARDKTGAMVPIDTRLTRGADRRFRPAAAMDVSFGDVATEDGLATLTLESGIEAGFGVAGAAPVDGAATGSEVHYPEILPGSDLVVTATRDGFKDELIIKSAEAPTRYLFPLRLKGLTPELPEGTCRVNLKDAEGQIRASIPPGFMFDSKPDPKTGTGVRSNDVVYQLLKDGDSWQLEVTLDAEWLRSPQRVYPVTVDPPLALRDTVYQDTFVSSKDFANRDNSSETFLKVGTYNGGSEKAASYLGFYQTQYSLKQRYIVGAALSLYQVWAPTCTNVTMTVYPVTAYWAPWSSNSQKWPGPAYSTDSLGSKAFNRGGSCTSKAMGWETITLDAAELTELLDNNHDWYGFTLRSSSTDNKAEKWFRSAEGAGGAAPFLDLYYSEVAASYSLPSMAFDPAVRPDRAGEIDIRAKNLGVVIWTPTNGYQVTADVYNSANQLSEFKMMKPSSQIDPLEAGTFTLQVRALPAGTYRVVLDLVGPNGLASERGVPTLTFSFKVLPNSPPEILSFHPPNNAQVNTLRPTLWAQYYDPDSAPDVAHYWFEVCNGTYDAPVDCIDTDWITSSTYTVPAGKFAWGKTSFWYVAVYDGTNMTYFEGPYAVTPVVAQPPVTSHLATASENAAVPGVNPQVGNYSSSVVDASVPVPGPPLEIRRTYNSQDYRNSGPNRNLALGRAVSGSAACAGTQTPAEAVNGNVADKWCSSAASPYLQVDLGAPRTMSSFVVRHAGAGGESGQLNTKDFNIQISLDGTQWKAIATVRGNTANVTTSTINAMAARYVKLNITTPTQGSDTAARIYEFEVNGYTDNNIALDRAASGSTACTSTDTPAQAVNGNAADKWCSSAASPYLQVDLGAPRTLSSFVVRHAGAGGESDQLNTKNFNIQTSLNGTSWTTAATVSGNTAKITTSTIAAQTARYVKLNITTPTQGSDATARIYELEVKGRTGAFGGSWSTPLDQTVATDPDGSGNVVVTFESGRQARFGRNANGTYTSPLGQSVSLVRGTSNWTLRDSSGEKRIFDNLGNLTSIVNAAGQTQTLTYTAGQATKITDGASGRSLYLTWVDGKVAQVTTDAPSAGAAPSTWRYTYDGNNLVQACNPLNACTSYLSAPSSHYRSVVLDDNPVAYWPMTETSGSSAANLTATKPGELNATYSKVTLNQAGALQGTSDRAGTFTGANSSAMMLPDNLLTSTMAFTVELWFKAASGSTGVLYGEQNTTLGTTPKRWSPALYVGTDGKLHGRAWATGGTQTVSAARVDNGTWHHAAIAVNLDRQDIYLDGVRIGGFTGFQVYRSDLSKATIGNGYTNSYAGGSTGYLPFTGQIDDVAVYRHPLGELQVAGHYAARTASARLSDVTQSTGYVSTHLTYNPNSGRLATIRDNDGATWTLTQPVLATGVHRVALSSEDRDSVTYTYDAVHGDRLSQRSTDAGTESWEYDANGFAFKYIDANSRDKYFFRDARGNVVDETVNQSLVTRWKSYGYYLNTADPLDPRNDKLIWQSGTRTGWDKDPRNRIRYDLDTAGRTTTVTYPTPAGPPTSPTEKVSFTTGTEAALGGGVMPAGLPRTTTNKLGGVTTNSYNSKGDLLRVINPIGLTSDYGYDLLGRRISRTDSAAIGGATVTYGTWTTEFDPLSRVTQETAPGVVNPVTAATNTQQTRYTYSVPGGQLEQKVIADITGGDPARTWTYHYDAAGRRTEETSPDGATEKRVWNTAGDVAQITKANGLVLDYRYDDNRRLLETVASGTGVDPMDPGSTHLVVESRAYDPAGQLASMTDAMGRETAYTYYNDGQKETAKRVRRDAEGEIVSATELEHYEYDFGGNISRVTQAGGVVSDYDYDDAGLLNRETLDAAGVARTTVRSFAADGSTVTERSTNGYTFAAGLTSEQPYLSSAGGSLVDNAGYRYADGSAAMTYKFTFPADTATAQISLEVRNQYLIQFSPDNKTWTEKKRETNNVRTGENRVQWFSNITSDVAQSKTLYVKIGDSQPADGWGGALSRVAVEFERTGQKGTKTSYAYDTNGNLTTTTVDNSGSTPATLVATNQIDPRGLVTKTTDPAGITTVNTYDALGHLSTTTGAARTVWTDGVRTDGVTPVTTYGRNTFGDVTQLKDATGAVTTSAYDAMGRATAVTLPAYSPAPGTTIVPTTRTTYATDGQPLTTTDPLGHTTTNEYDPYGRLASITGADPDGDGPKPPPVERYTYDRVGERLTTKDATDAVTSATYDDLGRQITSTVGDRQTGTFFITRLGRTDAGLLSSTTTPLGHQTRYEYNKAAEQTAEIDPTGVRRETRYDGLGRVVAEITGGTRATSYQYDAAGRQVAQADHTVSGGVLSAALRQTAAAYDQDSRPTVVTSAAGRITKYGYGPGPDPTSVTETAATGTDVSVSLGYDAMNRRTRMTDGNNNTTDYLYNSWGARVATREPGPEAEAQRTWIEIYDAAGQPIAEQTPDGISRSRRYDGLGRIVEETGGGAGVQTATRYVDYDALGRPVEIGGPGAARTYQYDDRGLLRSATDGGVTTEYGYNDDGELTSRTDPSGTGAFAYDDAGRPKTIDDPLTSQQAKYTYTSATGDLAKITYGAGAPARTYQYDSLGRPATETVTAPVGGTTFSTSYAYDDDDLVTSRTVTGVAGAGIRSFGYDGLGRLTSSTGPDDVKVTYGYDGASNRTTETSPKGTRTYNYNSRNQLVTATGGGEADLANTWSAGGNLLTASLGEAVTTYRYDGFDKPVQVQQPGTTINYTYDSLGRLAERNGIAVRYADLTNNPVRVPTSTGEAALFRDPVGNPLSEQQTGPARTLAVDPIHGDTLAALDTSTGSVVASRSYEPYGEVAASNGELATGYQGGWTDPATGQVNALARWYEPAQAGFTTRDPLTLTPDPTSQSNRYAYANGSPATYDDPSGHCPICAVPLGELAAYALGALVAYAAVDYWAKSGAAENAIRSLYAIGNASVTAMLDGMHAAGTSAVDTLQALYNAFPTDLRVVSIAAPVLGYTPIVVVAPAAGTAAGTYADSVPATTPTVEPVAIPSMGETLGNIPIATTIALLPAGQFVQNTATVATPAALRIPSIVVAEADASQAANAAVATGGLIDGTKTAAAAAILAAVVGSGGGNGPQCDSEEEAARKIVEEMAQTVADQGTAVLDLDITPAQWERINEPDNFWRIWWARGHIVHQQTADRLRDEYGDRFDYNRNKGPDFFDNLTQKWIELTTPGEVAGHKRKGRDKKLPGYDPKYSTCAYATYKWPKQGE</sequence>
<evidence type="ECO:0000259" key="3">
    <source>
        <dbReference type="PROSITE" id="PS50022"/>
    </source>
</evidence>
<dbReference type="InterPro" id="IPR022385">
    <property type="entry name" value="Rhs_assc_core"/>
</dbReference>
<dbReference type="SUPFAM" id="SSF49785">
    <property type="entry name" value="Galactose-binding domain-like"/>
    <property type="match status" value="2"/>
</dbReference>
<dbReference type="Proteomes" id="UP000198415">
    <property type="component" value="Unassembled WGS sequence"/>
</dbReference>
<dbReference type="InterPro" id="IPR013320">
    <property type="entry name" value="ConA-like_dom_sf"/>
</dbReference>
<name>A0A239IUA2_9ACTN</name>
<feature type="region of interest" description="Disordered" evidence="2">
    <location>
        <begin position="2224"/>
        <end position="2257"/>
    </location>
</feature>
<feature type="compositionally biased region" description="Low complexity" evidence="2">
    <location>
        <begin position="2224"/>
        <end position="2252"/>
    </location>
</feature>
<dbReference type="InterPro" id="IPR000421">
    <property type="entry name" value="FA58C"/>
</dbReference>
<keyword evidence="5" id="KW-1185">Reference proteome</keyword>
<dbReference type="OrthoDB" id="4981820at2"/>
<dbReference type="Gene3D" id="3.90.930.1">
    <property type="match status" value="1"/>
</dbReference>
<dbReference type="InterPro" id="IPR008979">
    <property type="entry name" value="Galactose-bd-like_sf"/>
</dbReference>
<dbReference type="PROSITE" id="PS50022">
    <property type="entry name" value="FA58C_3"/>
    <property type="match status" value="2"/>
</dbReference>
<evidence type="ECO:0000313" key="5">
    <source>
        <dbReference type="Proteomes" id="UP000198415"/>
    </source>
</evidence>
<dbReference type="PANTHER" id="PTHR32305:SF15">
    <property type="entry name" value="PROTEIN RHSA-RELATED"/>
    <property type="match status" value="1"/>
</dbReference>
<gene>
    <name evidence="4" type="ORF">SAMN06264365_13112</name>
</gene>
<dbReference type="Pfam" id="PF25023">
    <property type="entry name" value="TEN_YD-shell"/>
    <property type="match status" value="1"/>
</dbReference>
<reference evidence="4 5" key="1">
    <citation type="submission" date="2017-06" db="EMBL/GenBank/DDBJ databases">
        <authorList>
            <person name="Kim H.J."/>
            <person name="Triplett B.A."/>
        </authorList>
    </citation>
    <scope>NUCLEOTIDE SEQUENCE [LARGE SCALE GENOMIC DNA]</scope>
    <source>
        <strain evidence="4 5">DSM 43151</strain>
    </source>
</reference>
<dbReference type="Gene3D" id="2.60.120.200">
    <property type="match status" value="1"/>
</dbReference>
<evidence type="ECO:0000256" key="2">
    <source>
        <dbReference type="SAM" id="MobiDB-lite"/>
    </source>
</evidence>
<proteinExistence type="predicted"/>
<dbReference type="Pfam" id="PF13385">
    <property type="entry name" value="Laminin_G_3"/>
    <property type="match status" value="1"/>
</dbReference>
<evidence type="ECO:0000313" key="4">
    <source>
        <dbReference type="EMBL" id="SNS97149.1"/>
    </source>
</evidence>
<feature type="domain" description="F5/8 type C" evidence="3">
    <location>
        <begin position="757"/>
        <end position="874"/>
    </location>
</feature>
<dbReference type="InterPro" id="IPR006530">
    <property type="entry name" value="YD"/>
</dbReference>
<feature type="domain" description="F5/8 type C" evidence="3">
    <location>
        <begin position="889"/>
        <end position="1035"/>
    </location>
</feature>